<comment type="caution">
    <text evidence="5">The sequence shown here is derived from an EMBL/GenBank/DDBJ whole genome shotgun (WGS) entry which is preliminary data.</text>
</comment>
<dbReference type="InterPro" id="IPR001971">
    <property type="entry name" value="Ribosomal_uS11"/>
</dbReference>
<reference evidence="5" key="1">
    <citation type="submission" date="2016-06" db="EMBL/GenBank/DDBJ databases">
        <title>Draft Genome sequence of the fungus Inonotus baumii.</title>
        <authorList>
            <person name="Zhu H."/>
            <person name="Lin W."/>
        </authorList>
    </citation>
    <scope>NUCLEOTIDE SEQUENCE</scope>
    <source>
        <strain evidence="5">821</strain>
    </source>
</reference>
<dbReference type="Proteomes" id="UP000757232">
    <property type="component" value="Unassembled WGS sequence"/>
</dbReference>
<dbReference type="GO" id="GO:1990904">
    <property type="term" value="C:ribonucleoprotein complex"/>
    <property type="evidence" value="ECO:0007669"/>
    <property type="project" value="UniProtKB-KW"/>
</dbReference>
<comment type="similarity">
    <text evidence="1">Belongs to the universal ribosomal protein uS11 family.</text>
</comment>
<keyword evidence="3" id="KW-0687">Ribonucleoprotein</keyword>
<dbReference type="PANTHER" id="PTHR11759">
    <property type="entry name" value="40S RIBOSOMAL PROTEIN S14/30S RIBOSOMAL PROTEIN S11"/>
    <property type="match status" value="1"/>
</dbReference>
<organism evidence="5 6">
    <name type="scientific">Sanghuangporus baumii</name>
    <name type="common">Phellinus baumii</name>
    <dbReference type="NCBI Taxonomy" id="108892"/>
    <lineage>
        <taxon>Eukaryota</taxon>
        <taxon>Fungi</taxon>
        <taxon>Dikarya</taxon>
        <taxon>Basidiomycota</taxon>
        <taxon>Agaricomycotina</taxon>
        <taxon>Agaricomycetes</taxon>
        <taxon>Hymenochaetales</taxon>
        <taxon>Hymenochaetaceae</taxon>
        <taxon>Sanghuangporus</taxon>
    </lineage>
</organism>
<dbReference type="GO" id="GO:0003735">
    <property type="term" value="F:structural constituent of ribosome"/>
    <property type="evidence" value="ECO:0007669"/>
    <property type="project" value="InterPro"/>
</dbReference>
<gene>
    <name evidence="5" type="ORF">A7U60_g8474</name>
</gene>
<dbReference type="Pfam" id="PF00411">
    <property type="entry name" value="Ribosomal_S11"/>
    <property type="match status" value="1"/>
</dbReference>
<dbReference type="SUPFAM" id="SSF53137">
    <property type="entry name" value="Translational machinery components"/>
    <property type="match status" value="1"/>
</dbReference>
<dbReference type="OrthoDB" id="1654884at2759"/>
<evidence type="ECO:0000256" key="2">
    <source>
        <dbReference type="ARBA" id="ARBA00022980"/>
    </source>
</evidence>
<evidence type="ECO:0000256" key="3">
    <source>
        <dbReference type="ARBA" id="ARBA00023274"/>
    </source>
</evidence>
<accession>A0A9Q5HR68</accession>
<dbReference type="AlphaFoldDB" id="A0A9Q5HR68"/>
<keyword evidence="2" id="KW-0689">Ribosomal protein</keyword>
<evidence type="ECO:0000256" key="4">
    <source>
        <dbReference type="SAM" id="MobiDB-lite"/>
    </source>
</evidence>
<dbReference type="EMBL" id="LNZH02000215">
    <property type="protein sequence ID" value="OCB84488.1"/>
    <property type="molecule type" value="Genomic_DNA"/>
</dbReference>
<sequence>MVGRAPGFAGSLLDNIFLNVSQLHVMLAVKRGLPAISQASSSRTVLDVLGRLSRRFYADDSNDKDPNRNAAYSKILNAEDNADKGAKEDARSPEQGKAPDLPPRYSGVKLPPSNRVKAAPLAARPVELPRRPRSTRPSEGRTDNLSSSLVLDSEDPEPDEAARKAQEAIPDSLGGRREEESAVPTSIHYRLHVLARSKNCIMTLADENYRRALVVSSGRCKFKNVAEGTYEAGYQCALRVFQFIRNEKKRRKEGIKLHVFVNGFGQGRSALLKALTMSEGNGVRQIVEKLTDTTPIKVGGVRLQKARRL</sequence>
<evidence type="ECO:0000256" key="1">
    <source>
        <dbReference type="ARBA" id="ARBA00006194"/>
    </source>
</evidence>
<protein>
    <submittedName>
        <fullName evidence="5">Translational machinery component</fullName>
    </submittedName>
</protein>
<dbReference type="Gene3D" id="3.30.420.80">
    <property type="entry name" value="Ribosomal protein S11"/>
    <property type="match status" value="1"/>
</dbReference>
<keyword evidence="6" id="KW-1185">Reference proteome</keyword>
<dbReference type="InterPro" id="IPR036967">
    <property type="entry name" value="Ribosomal_uS11_sf"/>
</dbReference>
<dbReference type="GO" id="GO:0006412">
    <property type="term" value="P:translation"/>
    <property type="evidence" value="ECO:0007669"/>
    <property type="project" value="InterPro"/>
</dbReference>
<feature type="compositionally biased region" description="Basic and acidic residues" evidence="4">
    <location>
        <begin position="81"/>
        <end position="94"/>
    </location>
</feature>
<evidence type="ECO:0000313" key="5">
    <source>
        <dbReference type="EMBL" id="OCB84488.1"/>
    </source>
</evidence>
<dbReference type="HAMAP" id="MF_01310">
    <property type="entry name" value="Ribosomal_uS11"/>
    <property type="match status" value="1"/>
</dbReference>
<feature type="region of interest" description="Disordered" evidence="4">
    <location>
        <begin position="75"/>
        <end position="182"/>
    </location>
</feature>
<evidence type="ECO:0000313" key="6">
    <source>
        <dbReference type="Proteomes" id="UP000757232"/>
    </source>
</evidence>
<dbReference type="GO" id="GO:0005840">
    <property type="term" value="C:ribosome"/>
    <property type="evidence" value="ECO:0007669"/>
    <property type="project" value="UniProtKB-KW"/>
</dbReference>
<proteinExistence type="inferred from homology"/>
<name>A0A9Q5HR68_SANBA</name>